<keyword evidence="3 4" id="KW-0687">Ribonucleoprotein</keyword>
<sequence length="101" mass="11655">MSQELRIKLYSYDHKLLDQSVKKIIEVAKSTGVDVKGPIPLPTKTEIFTILRSPHVNKSSREQFEKRTHKRLIILTNTNSETMEKLKRVSIPTGIEIKIKL</sequence>
<evidence type="ECO:0000256" key="1">
    <source>
        <dbReference type="ARBA" id="ARBA00007102"/>
    </source>
</evidence>
<dbReference type="PANTHER" id="PTHR11700">
    <property type="entry name" value="30S RIBOSOMAL PROTEIN S10 FAMILY MEMBER"/>
    <property type="match status" value="1"/>
</dbReference>
<comment type="function">
    <text evidence="4">Involved in the binding of tRNA to the ribosomes.</text>
</comment>
<dbReference type="PRINTS" id="PR00971">
    <property type="entry name" value="RIBOSOMALS10"/>
</dbReference>
<dbReference type="InterPro" id="IPR001848">
    <property type="entry name" value="Ribosomal_uS10"/>
</dbReference>
<dbReference type="NCBIfam" id="TIGR01049">
    <property type="entry name" value="rpsJ_bact"/>
    <property type="match status" value="1"/>
</dbReference>
<dbReference type="GO" id="GO:1990904">
    <property type="term" value="C:ribonucleoprotein complex"/>
    <property type="evidence" value="ECO:0007669"/>
    <property type="project" value="UniProtKB-KW"/>
</dbReference>
<proteinExistence type="inferred from homology"/>
<dbReference type="AlphaFoldDB" id="A0A9E2KVE6"/>
<dbReference type="PROSITE" id="PS00361">
    <property type="entry name" value="RIBOSOMAL_S10"/>
    <property type="match status" value="1"/>
</dbReference>
<dbReference type="EMBL" id="JAHLFM010000028">
    <property type="protein sequence ID" value="MBU3830891.1"/>
    <property type="molecule type" value="Genomic_DNA"/>
</dbReference>
<comment type="subunit">
    <text evidence="4">Part of the 30S ribosomal subunit.</text>
</comment>
<evidence type="ECO:0000313" key="7">
    <source>
        <dbReference type="Proteomes" id="UP000824247"/>
    </source>
</evidence>
<protein>
    <recommendedName>
        <fullName evidence="4">Small ribosomal subunit protein uS10</fullName>
    </recommendedName>
</protein>
<dbReference type="GO" id="GO:0005840">
    <property type="term" value="C:ribosome"/>
    <property type="evidence" value="ECO:0007669"/>
    <property type="project" value="UniProtKB-KW"/>
</dbReference>
<dbReference type="SUPFAM" id="SSF54999">
    <property type="entry name" value="Ribosomal protein S10"/>
    <property type="match status" value="1"/>
</dbReference>
<dbReference type="HAMAP" id="MF_00508">
    <property type="entry name" value="Ribosomal_uS10"/>
    <property type="match status" value="1"/>
</dbReference>
<accession>A0A9E2KVE6</accession>
<evidence type="ECO:0000256" key="2">
    <source>
        <dbReference type="ARBA" id="ARBA00022980"/>
    </source>
</evidence>
<organism evidence="6 7">
    <name type="scientific">Candidatus Ureaplasma intestinipullorum</name>
    <dbReference type="NCBI Taxonomy" id="2838770"/>
    <lineage>
        <taxon>Bacteria</taxon>
        <taxon>Bacillati</taxon>
        <taxon>Mycoplasmatota</taxon>
        <taxon>Mycoplasmoidales</taxon>
        <taxon>Mycoplasmoidaceae</taxon>
        <taxon>Ureaplasma</taxon>
    </lineage>
</organism>
<feature type="domain" description="Small ribosomal subunit protein uS10" evidence="5">
    <location>
        <begin position="6"/>
        <end position="100"/>
    </location>
</feature>
<evidence type="ECO:0000313" key="6">
    <source>
        <dbReference type="EMBL" id="MBU3830891.1"/>
    </source>
</evidence>
<dbReference type="Pfam" id="PF00338">
    <property type="entry name" value="Ribosomal_S10"/>
    <property type="match status" value="1"/>
</dbReference>
<evidence type="ECO:0000256" key="3">
    <source>
        <dbReference type="ARBA" id="ARBA00023274"/>
    </source>
</evidence>
<dbReference type="Proteomes" id="UP000824247">
    <property type="component" value="Unassembled WGS sequence"/>
</dbReference>
<evidence type="ECO:0000259" key="5">
    <source>
        <dbReference type="SMART" id="SM01403"/>
    </source>
</evidence>
<comment type="similarity">
    <text evidence="1 4">Belongs to the universal ribosomal protein uS10 family.</text>
</comment>
<reference evidence="6" key="2">
    <citation type="submission" date="2021-04" db="EMBL/GenBank/DDBJ databases">
        <authorList>
            <person name="Gilroy R."/>
        </authorList>
    </citation>
    <scope>NUCLEOTIDE SEQUENCE</scope>
    <source>
        <strain evidence="6">A5-1222</strain>
    </source>
</reference>
<dbReference type="InterPro" id="IPR036838">
    <property type="entry name" value="Ribosomal_uS10_dom_sf"/>
</dbReference>
<name>A0A9E2KVE6_9BACT</name>
<reference evidence="6" key="1">
    <citation type="journal article" date="2021" name="PeerJ">
        <title>Extensive microbial diversity within the chicken gut microbiome revealed by metagenomics and culture.</title>
        <authorList>
            <person name="Gilroy R."/>
            <person name="Ravi A."/>
            <person name="Getino M."/>
            <person name="Pursley I."/>
            <person name="Horton D.L."/>
            <person name="Alikhan N.F."/>
            <person name="Baker D."/>
            <person name="Gharbi K."/>
            <person name="Hall N."/>
            <person name="Watson M."/>
            <person name="Adriaenssens E.M."/>
            <person name="Foster-Nyarko E."/>
            <person name="Jarju S."/>
            <person name="Secka A."/>
            <person name="Antonio M."/>
            <person name="Oren A."/>
            <person name="Chaudhuri R.R."/>
            <person name="La Ragione R."/>
            <person name="Hildebrand F."/>
            <person name="Pallen M.J."/>
        </authorList>
    </citation>
    <scope>NUCLEOTIDE SEQUENCE</scope>
    <source>
        <strain evidence="6">A5-1222</strain>
    </source>
</reference>
<dbReference type="Gene3D" id="3.30.70.600">
    <property type="entry name" value="Ribosomal protein S10 domain"/>
    <property type="match status" value="1"/>
</dbReference>
<dbReference type="FunFam" id="3.30.70.600:FF:000003">
    <property type="entry name" value="30S ribosomal protein S10"/>
    <property type="match status" value="1"/>
</dbReference>
<evidence type="ECO:0000256" key="4">
    <source>
        <dbReference type="HAMAP-Rule" id="MF_00508"/>
    </source>
</evidence>
<dbReference type="GO" id="GO:0006412">
    <property type="term" value="P:translation"/>
    <property type="evidence" value="ECO:0007669"/>
    <property type="project" value="UniProtKB-UniRule"/>
</dbReference>
<dbReference type="SMART" id="SM01403">
    <property type="entry name" value="Ribosomal_S10"/>
    <property type="match status" value="1"/>
</dbReference>
<dbReference type="InterPro" id="IPR018268">
    <property type="entry name" value="Ribosomal_uS10_CS"/>
</dbReference>
<dbReference type="NCBIfam" id="NF001861">
    <property type="entry name" value="PRK00596.1"/>
    <property type="match status" value="1"/>
</dbReference>
<dbReference type="GO" id="GO:0000049">
    <property type="term" value="F:tRNA binding"/>
    <property type="evidence" value="ECO:0007669"/>
    <property type="project" value="UniProtKB-UniRule"/>
</dbReference>
<gene>
    <name evidence="4 6" type="primary">rpsJ</name>
    <name evidence="6" type="ORF">H9897_01940</name>
</gene>
<comment type="caution">
    <text evidence="6">The sequence shown here is derived from an EMBL/GenBank/DDBJ whole genome shotgun (WGS) entry which is preliminary data.</text>
</comment>
<dbReference type="GO" id="GO:0003735">
    <property type="term" value="F:structural constituent of ribosome"/>
    <property type="evidence" value="ECO:0007669"/>
    <property type="project" value="InterPro"/>
</dbReference>
<dbReference type="InterPro" id="IPR027486">
    <property type="entry name" value="Ribosomal_uS10_dom"/>
</dbReference>
<keyword evidence="2 4" id="KW-0689">Ribosomal protein</keyword>